<dbReference type="KEGG" id="sgs:AVL59_32355"/>
<protein>
    <submittedName>
        <fullName evidence="5">ATP-binding protein</fullName>
    </submittedName>
    <submittedName>
        <fullName evidence="6">Signal recognition particle receptor subunit beta</fullName>
    </submittedName>
</protein>
<name>A0A1B1B4D2_9ACTN</name>
<reference evidence="5 7" key="1">
    <citation type="submission" date="2016-06" db="EMBL/GenBank/DDBJ databases">
        <title>Complete genome sequence of Streptomyces griseochromogenes ATCC 14511, the Blasticidin S producer.</title>
        <authorList>
            <person name="Wu L."/>
        </authorList>
    </citation>
    <scope>NUCLEOTIDE SEQUENCE [LARGE SCALE GENOMIC DNA]</scope>
    <source>
        <strain evidence="5 7">ATCC 14511</strain>
    </source>
</reference>
<dbReference type="PANTHER" id="PTHR42708">
    <property type="entry name" value="ATP/GTP-BINDING PROTEIN-RELATED"/>
    <property type="match status" value="1"/>
</dbReference>
<keyword evidence="8" id="KW-1185">Reference proteome</keyword>
<dbReference type="AlphaFoldDB" id="A0A1B1B4D2"/>
<dbReference type="GO" id="GO:0016787">
    <property type="term" value="F:hydrolase activity"/>
    <property type="evidence" value="ECO:0007669"/>
    <property type="project" value="UniProtKB-KW"/>
</dbReference>
<keyword evidence="4" id="KW-0342">GTP-binding</keyword>
<evidence type="ECO:0000313" key="6">
    <source>
        <dbReference type="EMBL" id="MBP2055426.1"/>
    </source>
</evidence>
<keyword evidence="2" id="KW-0547">Nucleotide-binding</keyword>
<dbReference type="OrthoDB" id="4319884at2"/>
<keyword evidence="5" id="KW-0067">ATP-binding</keyword>
<dbReference type="Proteomes" id="UP001519309">
    <property type="component" value="Unassembled WGS sequence"/>
</dbReference>
<keyword evidence="6" id="KW-0675">Receptor</keyword>
<organism evidence="5 7">
    <name type="scientific">Streptomyces griseochromogenes</name>
    <dbReference type="NCBI Taxonomy" id="68214"/>
    <lineage>
        <taxon>Bacteria</taxon>
        <taxon>Bacillati</taxon>
        <taxon>Actinomycetota</taxon>
        <taxon>Actinomycetes</taxon>
        <taxon>Kitasatosporales</taxon>
        <taxon>Streptomycetaceae</taxon>
        <taxon>Streptomyces</taxon>
    </lineage>
</organism>
<evidence type="ECO:0000256" key="4">
    <source>
        <dbReference type="ARBA" id="ARBA00023134"/>
    </source>
</evidence>
<gene>
    <name evidence="5" type="ORF">AVL59_32355</name>
    <name evidence="6" type="ORF">J2Z21_008440</name>
</gene>
<sequence length="200" mass="22068">MDSVLSSEHVYLPRTVTRSAKILVAGHFGAGKTTLIGSVSEITPLRTEEPITEASVGIDDLKGLPGKTETTVAFDFGRRTLSPHLALYVFGTPGQNRFAPFWEHLFRGALGALILVDTRRLEDSDEVLGLFEERGLPFAVAVNEFDGAPRYPLDEIRQALALEDEVVLTACDARSEASSIHALIALVDYLYRFRRLEHLT</sequence>
<dbReference type="GO" id="GO:0005524">
    <property type="term" value="F:ATP binding"/>
    <property type="evidence" value="ECO:0007669"/>
    <property type="project" value="UniProtKB-KW"/>
</dbReference>
<evidence type="ECO:0000313" key="7">
    <source>
        <dbReference type="Proteomes" id="UP000092659"/>
    </source>
</evidence>
<dbReference type="PANTHER" id="PTHR42708:SF1">
    <property type="entry name" value="GLIDING MOTILITY PROTEIN MGLA"/>
    <property type="match status" value="1"/>
</dbReference>
<comment type="similarity">
    <text evidence="1">Belongs to the GPN-loop GTPase family.</text>
</comment>
<dbReference type="EMBL" id="JAGGLP010000029">
    <property type="protein sequence ID" value="MBP2055426.1"/>
    <property type="molecule type" value="Genomic_DNA"/>
</dbReference>
<evidence type="ECO:0000313" key="5">
    <source>
        <dbReference type="EMBL" id="ANP53612.1"/>
    </source>
</evidence>
<evidence type="ECO:0000256" key="3">
    <source>
        <dbReference type="ARBA" id="ARBA00022801"/>
    </source>
</evidence>
<reference evidence="6 8" key="2">
    <citation type="submission" date="2021-03" db="EMBL/GenBank/DDBJ databases">
        <title>Genomic Encyclopedia of Type Strains, Phase IV (KMG-IV): sequencing the most valuable type-strain genomes for metagenomic binning, comparative biology and taxonomic classification.</title>
        <authorList>
            <person name="Goeker M."/>
        </authorList>
    </citation>
    <scope>NUCLEOTIDE SEQUENCE [LARGE SCALE GENOMIC DNA]</scope>
    <source>
        <strain evidence="6 8">DSM 40499</strain>
    </source>
</reference>
<dbReference type="InterPro" id="IPR004130">
    <property type="entry name" value="Gpn"/>
</dbReference>
<dbReference type="CDD" id="cd00882">
    <property type="entry name" value="Ras_like_GTPase"/>
    <property type="match status" value="1"/>
</dbReference>
<dbReference type="SUPFAM" id="SSF52540">
    <property type="entry name" value="P-loop containing nucleoside triphosphate hydrolases"/>
    <property type="match status" value="1"/>
</dbReference>
<dbReference type="STRING" id="68214.AVL59_32355"/>
<dbReference type="InterPro" id="IPR052705">
    <property type="entry name" value="Gliding_Motility_GTPase"/>
</dbReference>
<evidence type="ECO:0000313" key="8">
    <source>
        <dbReference type="Proteomes" id="UP001519309"/>
    </source>
</evidence>
<accession>A0A1B1B4D2</accession>
<keyword evidence="3" id="KW-0378">Hydrolase</keyword>
<proteinExistence type="inferred from homology"/>
<dbReference type="GO" id="GO:0005525">
    <property type="term" value="F:GTP binding"/>
    <property type="evidence" value="ECO:0007669"/>
    <property type="project" value="UniProtKB-KW"/>
</dbReference>
<dbReference type="InterPro" id="IPR027417">
    <property type="entry name" value="P-loop_NTPase"/>
</dbReference>
<dbReference type="Gene3D" id="3.40.50.300">
    <property type="entry name" value="P-loop containing nucleotide triphosphate hydrolases"/>
    <property type="match status" value="1"/>
</dbReference>
<evidence type="ECO:0000256" key="2">
    <source>
        <dbReference type="ARBA" id="ARBA00022741"/>
    </source>
</evidence>
<dbReference type="RefSeq" id="WP_067311695.1">
    <property type="nucleotide sequence ID" value="NZ_CP016279.1"/>
</dbReference>
<dbReference type="EMBL" id="CP016279">
    <property type="protein sequence ID" value="ANP53612.1"/>
    <property type="molecule type" value="Genomic_DNA"/>
</dbReference>
<dbReference type="Proteomes" id="UP000092659">
    <property type="component" value="Chromosome"/>
</dbReference>
<dbReference type="Pfam" id="PF03029">
    <property type="entry name" value="ATP_bind_1"/>
    <property type="match status" value="1"/>
</dbReference>
<evidence type="ECO:0000256" key="1">
    <source>
        <dbReference type="ARBA" id="ARBA00005290"/>
    </source>
</evidence>